<dbReference type="EMBL" id="JAKJXO020000004">
    <property type="protein sequence ID" value="KAL1606587.1"/>
    <property type="molecule type" value="Genomic_DNA"/>
</dbReference>
<feature type="compositionally biased region" description="Polar residues" evidence="1">
    <location>
        <begin position="423"/>
        <end position="440"/>
    </location>
</feature>
<proteinExistence type="predicted"/>
<sequence>MDPESAAFQPRDDFWRLQDDMLRMHQSQQELSDRVSRLERRNEEDLRLKNVWGGASPFPSVLGGTPQQVPLQQPTAERFSNFDDHSSALINDLHLDADEEPRRLGTTSRANSVRFDETANHGHWSRPSMELITRTGSGMGGHAMSERSYSHKSLGGQKLGFQDHVTRTDDDRRTIKLPMYLPEAVPVSASSHASSPAPQLPSLTIEFIVVEDHNGEGDSKAIQIFLGSDMLRAHNADILLSSNQLTLYDDDGSKLRIPLVRPEDEHTFKSLYTTSKPRDHSRMQLGMENPTTLPTKSSLSKEPGHPLPTENLSTSATAALKATSSATTSGSDDGSVGRRSLEQRPRLGLSTSSGTESKDVQESSPGGVVAHAGSSPAIWSNWRRDTEKSGSTDWANVGKPPAPTYQRRDTGIKVLKKPGARTLSTSISHGASPSAATGQSRFFDDGKRREEIPDESEGSMPPFKRSVSGEKPKENIPGLAKSRSANPVGGASAFPWLNTGGSR</sequence>
<evidence type="ECO:0000313" key="2">
    <source>
        <dbReference type="EMBL" id="KAL1606587.1"/>
    </source>
</evidence>
<feature type="compositionally biased region" description="Polar residues" evidence="1">
    <location>
        <begin position="289"/>
        <end position="300"/>
    </location>
</feature>
<organism evidence="2 3">
    <name type="scientific">Paraconiothyrium brasiliense</name>
    <dbReference type="NCBI Taxonomy" id="300254"/>
    <lineage>
        <taxon>Eukaryota</taxon>
        <taxon>Fungi</taxon>
        <taxon>Dikarya</taxon>
        <taxon>Ascomycota</taxon>
        <taxon>Pezizomycotina</taxon>
        <taxon>Dothideomycetes</taxon>
        <taxon>Pleosporomycetidae</taxon>
        <taxon>Pleosporales</taxon>
        <taxon>Massarineae</taxon>
        <taxon>Didymosphaeriaceae</taxon>
        <taxon>Paraconiothyrium</taxon>
    </lineage>
</organism>
<evidence type="ECO:0008006" key="4">
    <source>
        <dbReference type="Google" id="ProtNLM"/>
    </source>
</evidence>
<dbReference type="Proteomes" id="UP001521785">
    <property type="component" value="Unassembled WGS sequence"/>
</dbReference>
<protein>
    <recommendedName>
        <fullName evidence="4">Ubiquitin carboxyl-terminal hydrolase 19</fullName>
    </recommendedName>
</protein>
<keyword evidence="3" id="KW-1185">Reference proteome</keyword>
<feature type="region of interest" description="Disordered" evidence="1">
    <location>
        <begin position="423"/>
        <end position="503"/>
    </location>
</feature>
<accession>A0ABR3RQ73</accession>
<reference evidence="2 3" key="1">
    <citation type="submission" date="2024-02" db="EMBL/GenBank/DDBJ databases">
        <title>De novo assembly and annotation of 12 fungi associated with fruit tree decline syndrome in Ontario, Canada.</title>
        <authorList>
            <person name="Sulman M."/>
            <person name="Ellouze W."/>
            <person name="Ilyukhin E."/>
        </authorList>
    </citation>
    <scope>NUCLEOTIDE SEQUENCE [LARGE SCALE GENOMIC DNA]</scope>
    <source>
        <strain evidence="2 3">M42-189</strain>
    </source>
</reference>
<gene>
    <name evidence="2" type="ORF">SLS60_003992</name>
</gene>
<feature type="compositionally biased region" description="Basic and acidic residues" evidence="1">
    <location>
        <begin position="335"/>
        <end position="345"/>
    </location>
</feature>
<evidence type="ECO:0000313" key="3">
    <source>
        <dbReference type="Proteomes" id="UP001521785"/>
    </source>
</evidence>
<evidence type="ECO:0000256" key="1">
    <source>
        <dbReference type="SAM" id="MobiDB-lite"/>
    </source>
</evidence>
<name>A0ABR3RQ73_9PLEO</name>
<feature type="region of interest" description="Disordered" evidence="1">
    <location>
        <begin position="268"/>
        <end position="411"/>
    </location>
</feature>
<comment type="caution">
    <text evidence="2">The sequence shown here is derived from an EMBL/GenBank/DDBJ whole genome shotgun (WGS) entry which is preliminary data.</text>
</comment>
<feature type="compositionally biased region" description="Basic and acidic residues" evidence="1">
    <location>
        <begin position="442"/>
        <end position="451"/>
    </location>
</feature>
<feature type="compositionally biased region" description="Low complexity" evidence="1">
    <location>
        <begin position="312"/>
        <end position="334"/>
    </location>
</feature>